<gene>
    <name evidence="2" type="ORF">GOQ30_14930</name>
</gene>
<dbReference type="EMBL" id="WQLW01000012">
    <property type="protein sequence ID" value="MVO10467.1"/>
    <property type="molecule type" value="Genomic_DNA"/>
</dbReference>
<evidence type="ECO:0000313" key="2">
    <source>
        <dbReference type="EMBL" id="MVO10467.1"/>
    </source>
</evidence>
<dbReference type="RefSeq" id="WP_140998891.1">
    <property type="nucleotide sequence ID" value="NZ_VDCZ01000012.1"/>
</dbReference>
<keyword evidence="1" id="KW-1133">Transmembrane helix</keyword>
<dbReference type="OrthoDB" id="886186at2"/>
<comment type="caution">
    <text evidence="2">The sequence shown here is derived from an EMBL/GenBank/DDBJ whole genome shotgun (WGS) entry which is preliminary data.</text>
</comment>
<organism evidence="2 3">
    <name type="scientific">Flavobacterium profundi</name>
    <dbReference type="NCBI Taxonomy" id="1774945"/>
    <lineage>
        <taxon>Bacteria</taxon>
        <taxon>Pseudomonadati</taxon>
        <taxon>Bacteroidota</taxon>
        <taxon>Flavobacteriia</taxon>
        <taxon>Flavobacteriales</taxon>
        <taxon>Flavobacteriaceae</taxon>
        <taxon>Flavobacterium</taxon>
    </lineage>
</organism>
<protein>
    <submittedName>
        <fullName evidence="2">Uncharacterized protein</fullName>
    </submittedName>
</protein>
<evidence type="ECO:0000256" key="1">
    <source>
        <dbReference type="SAM" id="Phobius"/>
    </source>
</evidence>
<sequence length="175" mass="20541">MDSFLRKYMLIDTLSLKLNCNKATFIEKFKENVEPSNLSFSPFEAFSGGTKLYKGNLDNSTFKIQKKQQLFNNRRQSPIATGKIIENINDIKLDIEINGITPFMKFFFVFIVFSYLFGFTILLVISFKDTNFAFLPIPFLIVHAAFMIGIPFFIIKSSVKHFKQEMEREFHFWLR</sequence>
<keyword evidence="3" id="KW-1185">Reference proteome</keyword>
<feature type="transmembrane region" description="Helical" evidence="1">
    <location>
        <begin position="133"/>
        <end position="155"/>
    </location>
</feature>
<dbReference type="Proteomes" id="UP000431264">
    <property type="component" value="Unassembled WGS sequence"/>
</dbReference>
<keyword evidence="1" id="KW-0812">Transmembrane</keyword>
<evidence type="ECO:0000313" key="3">
    <source>
        <dbReference type="Proteomes" id="UP000431264"/>
    </source>
</evidence>
<reference evidence="3" key="1">
    <citation type="submission" date="2019-05" db="EMBL/GenBank/DDBJ databases">
        <title>Flavobacterium profundi sp. nov., isolated from a deep-sea seamount.</title>
        <authorList>
            <person name="Zhang D.-C."/>
        </authorList>
    </citation>
    <scope>NUCLEOTIDE SEQUENCE [LARGE SCALE GENOMIC DNA]</scope>
    <source>
        <strain evidence="3">TP390</strain>
    </source>
</reference>
<dbReference type="AlphaFoldDB" id="A0A6I4IU84"/>
<proteinExistence type="predicted"/>
<name>A0A6I4IU84_9FLAO</name>
<keyword evidence="1" id="KW-0472">Membrane</keyword>
<accession>A0A6I4IU84</accession>
<feature type="transmembrane region" description="Helical" evidence="1">
    <location>
        <begin position="106"/>
        <end position="127"/>
    </location>
</feature>